<keyword evidence="3 6" id="KW-0812">Transmembrane</keyword>
<evidence type="ECO:0000259" key="7">
    <source>
        <dbReference type="Pfam" id="PF05425"/>
    </source>
</evidence>
<dbReference type="InterPro" id="IPR032694">
    <property type="entry name" value="CopC/D"/>
</dbReference>
<protein>
    <submittedName>
        <fullName evidence="8">Copper resistance protein CopD</fullName>
    </submittedName>
</protein>
<evidence type="ECO:0000256" key="1">
    <source>
        <dbReference type="ARBA" id="ARBA00004651"/>
    </source>
</evidence>
<evidence type="ECO:0000256" key="2">
    <source>
        <dbReference type="ARBA" id="ARBA00022475"/>
    </source>
</evidence>
<dbReference type="RefSeq" id="WP_115750656.1">
    <property type="nucleotide sequence ID" value="NZ_PIOD01000020.1"/>
</dbReference>
<name>A0A3D8PJ77_9BACI</name>
<sequence>MDIIVIISQALLYLCFSILAGSFLLLLVPSSYRPNIKIPKYLLLISAIILPVFAFFPVLDSILFIAPRLGLLESFKIVLTTYTVGTAWDFTLIGSVLLVLLISLARPKEKDTFAFLGTVLTFGLILTVAWSSHAGAMEPITGIISHFIHLTAASIWVGVVLIVGWCAINHNNWLKFLSWFSKIAIGCLTATAISGILLTNVMVDGYTDSWMVSYGQGLLIKHLFLLPLVFYALLNGLIVKYKVSKDITFNPIPWVRVEGLILFVIFTITAIFSQQSPPHGNYLTNDAVSPLFRLFHDVIIDSSNTIGFTVNLNIVYFFFLCISLVGLIILSIYKKASIMITFLLSCLFVMSIYFMLMISVVIS</sequence>
<proteinExistence type="predicted"/>
<evidence type="ECO:0000256" key="4">
    <source>
        <dbReference type="ARBA" id="ARBA00022989"/>
    </source>
</evidence>
<evidence type="ECO:0000313" key="9">
    <source>
        <dbReference type="Proteomes" id="UP000256520"/>
    </source>
</evidence>
<feature type="domain" description="Copper resistance protein D" evidence="7">
    <location>
        <begin position="175"/>
        <end position="271"/>
    </location>
</feature>
<feature type="transmembrane region" description="Helical" evidence="6">
    <location>
        <begin position="179"/>
        <end position="203"/>
    </location>
</feature>
<dbReference type="PANTHER" id="PTHR34820:SF4">
    <property type="entry name" value="INNER MEMBRANE PROTEIN YEBZ"/>
    <property type="match status" value="1"/>
</dbReference>
<dbReference type="GO" id="GO:0005886">
    <property type="term" value="C:plasma membrane"/>
    <property type="evidence" value="ECO:0007669"/>
    <property type="project" value="UniProtKB-SubCell"/>
</dbReference>
<evidence type="ECO:0000256" key="5">
    <source>
        <dbReference type="ARBA" id="ARBA00023136"/>
    </source>
</evidence>
<keyword evidence="5 6" id="KW-0472">Membrane</keyword>
<dbReference type="GO" id="GO:0006825">
    <property type="term" value="P:copper ion transport"/>
    <property type="evidence" value="ECO:0007669"/>
    <property type="project" value="InterPro"/>
</dbReference>
<feature type="transmembrane region" description="Helical" evidence="6">
    <location>
        <begin position="223"/>
        <end position="241"/>
    </location>
</feature>
<dbReference type="OrthoDB" id="2387346at2"/>
<comment type="caution">
    <text evidence="8">The sequence shown here is derived from an EMBL/GenBank/DDBJ whole genome shotgun (WGS) entry which is preliminary data.</text>
</comment>
<keyword evidence="4 6" id="KW-1133">Transmembrane helix</keyword>
<evidence type="ECO:0000256" key="3">
    <source>
        <dbReference type="ARBA" id="ARBA00022692"/>
    </source>
</evidence>
<accession>A0A3D8PJ77</accession>
<comment type="subcellular location">
    <subcellularLocation>
        <location evidence="1">Cell membrane</location>
        <topology evidence="1">Multi-pass membrane protein</topology>
    </subcellularLocation>
</comment>
<feature type="transmembrane region" description="Helical" evidence="6">
    <location>
        <begin position="143"/>
        <end position="167"/>
    </location>
</feature>
<organism evidence="8 9">
    <name type="scientific">Oceanobacillus chungangensis</name>
    <dbReference type="NCBI Taxonomy" id="1229152"/>
    <lineage>
        <taxon>Bacteria</taxon>
        <taxon>Bacillati</taxon>
        <taxon>Bacillota</taxon>
        <taxon>Bacilli</taxon>
        <taxon>Bacillales</taxon>
        <taxon>Bacillaceae</taxon>
        <taxon>Oceanobacillus</taxon>
    </lineage>
</organism>
<feature type="transmembrane region" description="Helical" evidence="6">
    <location>
        <begin position="6"/>
        <end position="29"/>
    </location>
</feature>
<feature type="transmembrane region" description="Helical" evidence="6">
    <location>
        <begin position="340"/>
        <end position="362"/>
    </location>
</feature>
<keyword evidence="9" id="KW-1185">Reference proteome</keyword>
<feature type="transmembrane region" description="Helical" evidence="6">
    <location>
        <begin position="112"/>
        <end position="131"/>
    </location>
</feature>
<dbReference type="EMBL" id="PIOD01000020">
    <property type="protein sequence ID" value="RDW16153.1"/>
    <property type="molecule type" value="Genomic_DNA"/>
</dbReference>
<dbReference type="PANTHER" id="PTHR34820">
    <property type="entry name" value="INNER MEMBRANE PROTEIN YEBZ"/>
    <property type="match status" value="1"/>
</dbReference>
<evidence type="ECO:0000256" key="6">
    <source>
        <dbReference type="SAM" id="Phobius"/>
    </source>
</evidence>
<gene>
    <name evidence="8" type="ORF">CWR45_14845</name>
</gene>
<dbReference type="Proteomes" id="UP000256520">
    <property type="component" value="Unassembled WGS sequence"/>
</dbReference>
<dbReference type="InterPro" id="IPR008457">
    <property type="entry name" value="Cu-R_CopD_dom"/>
</dbReference>
<feature type="transmembrane region" description="Helical" evidence="6">
    <location>
        <begin position="86"/>
        <end position="105"/>
    </location>
</feature>
<feature type="transmembrane region" description="Helical" evidence="6">
    <location>
        <begin position="41"/>
        <end position="66"/>
    </location>
</feature>
<keyword evidence="2" id="KW-1003">Cell membrane</keyword>
<dbReference type="Pfam" id="PF05425">
    <property type="entry name" value="CopD"/>
    <property type="match status" value="1"/>
</dbReference>
<reference evidence="9" key="1">
    <citation type="submission" date="2017-11" db="EMBL/GenBank/DDBJ databases">
        <authorList>
            <person name="Zhu W."/>
        </authorList>
    </citation>
    <scope>NUCLEOTIDE SEQUENCE [LARGE SCALE GENOMIC DNA]</scope>
    <source>
        <strain evidence="9">CAU 1051</strain>
    </source>
</reference>
<feature type="transmembrane region" description="Helical" evidence="6">
    <location>
        <begin position="314"/>
        <end position="333"/>
    </location>
</feature>
<evidence type="ECO:0000313" key="8">
    <source>
        <dbReference type="EMBL" id="RDW16153.1"/>
    </source>
</evidence>
<feature type="transmembrane region" description="Helical" evidence="6">
    <location>
        <begin position="253"/>
        <end position="273"/>
    </location>
</feature>
<dbReference type="AlphaFoldDB" id="A0A3D8PJ77"/>